<evidence type="ECO:0000313" key="11">
    <source>
        <dbReference type="Proteomes" id="UP001161325"/>
    </source>
</evidence>
<dbReference type="Gene3D" id="1.10.510.10">
    <property type="entry name" value="Transferase(Phosphotransferase) domain 1"/>
    <property type="match status" value="1"/>
</dbReference>
<keyword evidence="11" id="KW-1185">Reference proteome</keyword>
<evidence type="ECO:0000256" key="6">
    <source>
        <dbReference type="ARBA" id="ARBA00022840"/>
    </source>
</evidence>
<evidence type="ECO:0000256" key="4">
    <source>
        <dbReference type="ARBA" id="ARBA00022741"/>
    </source>
</evidence>
<comment type="caution">
    <text evidence="10">The sequence shown here is derived from an EMBL/GenBank/DDBJ whole genome shotgun (WGS) entry which is preliminary data.</text>
</comment>
<feature type="compositionally biased region" description="Low complexity" evidence="8">
    <location>
        <begin position="13"/>
        <end position="28"/>
    </location>
</feature>
<dbReference type="InterPro" id="IPR008271">
    <property type="entry name" value="Ser/Thr_kinase_AS"/>
</dbReference>
<keyword evidence="5" id="KW-0418">Kinase</keyword>
<dbReference type="GO" id="GO:0005524">
    <property type="term" value="F:ATP binding"/>
    <property type="evidence" value="ECO:0007669"/>
    <property type="project" value="UniProtKB-UniRule"/>
</dbReference>
<dbReference type="Pfam" id="PF00069">
    <property type="entry name" value="Pkinase"/>
    <property type="match status" value="1"/>
</dbReference>
<dbReference type="PROSITE" id="PS50011">
    <property type="entry name" value="PROTEIN_KINASE_DOM"/>
    <property type="match status" value="1"/>
</dbReference>
<sequence>MTGIARPRPGPPSGASDDAPSAPTSAPAPRLPDSRTPDSPPADAAHDPAFREVAAGDPLDALVERPLGRYRVRRVVGAGGFARVYRAFDPELELDVALKVLKPDLAAEPETVERFRREASTAAKLRHPNIVTVLNVGRLDEPFDDAPRGTPYLVMDFLPSSLERRLTERGALPEAELARVGEDVARGLAHAHERGVVHRDVKPDNVLFAADGRAMVTDFGIARAVDATTSSVSRQVVLGTPSYFSPEQARGLPLDGRSDIYALGVTLFQAATGTLPFAGDDWYDVMRQHVETPPPGPRERAPHLSAAFEAVLLRCLAKDAADRFQSASELADALAALRLHGAEAMTVAVPALPAGRRAPARRHRAAALLVGGGVLAAAGAWLALSDGAANTRARLAPGVAARVDTTTAPAASMDSVPAAGTDSLTPLVPTVATLDIQAPAGTAVSVDGRKLPAGTLRVDSIPPGTHVVRGILRSLDGCASATDVRKVELLPGEIETVALRPVPCGELSLDVRPSRAHFTIAPSRGGAAREGALPLAAPLVLAEGWYRVVVQASLCAEYRDSVRVGAGTPTRLPIRLICD</sequence>
<evidence type="ECO:0000259" key="9">
    <source>
        <dbReference type="PROSITE" id="PS50011"/>
    </source>
</evidence>
<evidence type="ECO:0000256" key="8">
    <source>
        <dbReference type="SAM" id="MobiDB-lite"/>
    </source>
</evidence>
<organism evidence="10 11">
    <name type="scientific">Roseisolibacter agri</name>
    <dbReference type="NCBI Taxonomy" id="2014610"/>
    <lineage>
        <taxon>Bacteria</taxon>
        <taxon>Pseudomonadati</taxon>
        <taxon>Gemmatimonadota</taxon>
        <taxon>Gemmatimonadia</taxon>
        <taxon>Gemmatimonadales</taxon>
        <taxon>Gemmatimonadaceae</taxon>
        <taxon>Roseisolibacter</taxon>
    </lineage>
</organism>
<dbReference type="InterPro" id="IPR017441">
    <property type="entry name" value="Protein_kinase_ATP_BS"/>
</dbReference>
<evidence type="ECO:0000256" key="7">
    <source>
        <dbReference type="PROSITE-ProRule" id="PRU10141"/>
    </source>
</evidence>
<evidence type="ECO:0000256" key="3">
    <source>
        <dbReference type="ARBA" id="ARBA00022679"/>
    </source>
</evidence>
<dbReference type="FunFam" id="1.10.510.10:FF:000021">
    <property type="entry name" value="Serine/threonine protein kinase"/>
    <property type="match status" value="1"/>
</dbReference>
<reference evidence="10" key="1">
    <citation type="submission" date="2022-08" db="EMBL/GenBank/DDBJ databases">
        <title>Draft genome sequencing of Roseisolibacter agri AW1220.</title>
        <authorList>
            <person name="Tobiishi Y."/>
            <person name="Tonouchi A."/>
        </authorList>
    </citation>
    <scope>NUCLEOTIDE SEQUENCE</scope>
    <source>
        <strain evidence="10">AW1220</strain>
    </source>
</reference>
<keyword evidence="4 7" id="KW-0547">Nucleotide-binding</keyword>
<evidence type="ECO:0000313" key="10">
    <source>
        <dbReference type="EMBL" id="GLC27381.1"/>
    </source>
</evidence>
<dbReference type="PROSITE" id="PS00108">
    <property type="entry name" value="PROTEIN_KINASE_ST"/>
    <property type="match status" value="1"/>
</dbReference>
<dbReference type="SMART" id="SM00220">
    <property type="entry name" value="S_TKc"/>
    <property type="match status" value="1"/>
</dbReference>
<protein>
    <recommendedName>
        <fullName evidence="1">non-specific serine/threonine protein kinase</fullName>
        <ecNumber evidence="1">2.7.11.1</ecNumber>
    </recommendedName>
</protein>
<feature type="domain" description="Protein kinase" evidence="9">
    <location>
        <begin position="70"/>
        <end position="335"/>
    </location>
</feature>
<proteinExistence type="predicted"/>
<dbReference type="GO" id="GO:0004674">
    <property type="term" value="F:protein serine/threonine kinase activity"/>
    <property type="evidence" value="ECO:0007669"/>
    <property type="project" value="UniProtKB-KW"/>
</dbReference>
<keyword evidence="6 7" id="KW-0067">ATP-binding</keyword>
<feature type="region of interest" description="Disordered" evidence="8">
    <location>
        <begin position="1"/>
        <end position="46"/>
    </location>
</feature>
<evidence type="ECO:0000256" key="2">
    <source>
        <dbReference type="ARBA" id="ARBA00022527"/>
    </source>
</evidence>
<evidence type="ECO:0000256" key="1">
    <source>
        <dbReference type="ARBA" id="ARBA00012513"/>
    </source>
</evidence>
<dbReference type="PANTHER" id="PTHR43289">
    <property type="entry name" value="MITOGEN-ACTIVATED PROTEIN KINASE KINASE KINASE 20-RELATED"/>
    <property type="match status" value="1"/>
</dbReference>
<dbReference type="Gene3D" id="3.30.200.20">
    <property type="entry name" value="Phosphorylase Kinase, domain 1"/>
    <property type="match status" value="1"/>
</dbReference>
<dbReference type="SUPFAM" id="SSF56112">
    <property type="entry name" value="Protein kinase-like (PK-like)"/>
    <property type="match status" value="1"/>
</dbReference>
<feature type="binding site" evidence="7">
    <location>
        <position position="99"/>
    </location>
    <ligand>
        <name>ATP</name>
        <dbReference type="ChEBI" id="CHEBI:30616"/>
    </ligand>
</feature>
<gene>
    <name evidence="10" type="ORF">rosag_38940</name>
</gene>
<evidence type="ECO:0000256" key="5">
    <source>
        <dbReference type="ARBA" id="ARBA00022777"/>
    </source>
</evidence>
<dbReference type="PANTHER" id="PTHR43289:SF6">
    <property type="entry name" value="SERINE_THREONINE-PROTEIN KINASE NEKL-3"/>
    <property type="match status" value="1"/>
</dbReference>
<name>A0AA37QEG3_9BACT</name>
<dbReference type="EC" id="2.7.11.1" evidence="1"/>
<keyword evidence="3" id="KW-0808">Transferase</keyword>
<dbReference type="InterPro" id="IPR011009">
    <property type="entry name" value="Kinase-like_dom_sf"/>
</dbReference>
<dbReference type="InterPro" id="IPR000719">
    <property type="entry name" value="Prot_kinase_dom"/>
</dbReference>
<dbReference type="AlphaFoldDB" id="A0AA37QEG3"/>
<accession>A0AA37QEG3</accession>
<dbReference type="EMBL" id="BRXS01000006">
    <property type="protein sequence ID" value="GLC27381.1"/>
    <property type="molecule type" value="Genomic_DNA"/>
</dbReference>
<dbReference type="CDD" id="cd14014">
    <property type="entry name" value="STKc_PknB_like"/>
    <property type="match status" value="1"/>
</dbReference>
<dbReference type="PROSITE" id="PS00107">
    <property type="entry name" value="PROTEIN_KINASE_ATP"/>
    <property type="match status" value="1"/>
</dbReference>
<keyword evidence="2" id="KW-0723">Serine/threonine-protein kinase</keyword>
<dbReference type="Proteomes" id="UP001161325">
    <property type="component" value="Unassembled WGS sequence"/>
</dbReference>